<keyword evidence="1" id="KW-0407">Ion channel</keyword>
<gene>
    <name evidence="1" type="ORF">OWV82_017976</name>
</gene>
<name>A0ACC1XCC5_MELAZ</name>
<accession>A0ACC1XCC5</accession>
<comment type="caution">
    <text evidence="1">The sequence shown here is derived from an EMBL/GenBank/DDBJ whole genome shotgun (WGS) entry which is preliminary data.</text>
</comment>
<proteinExistence type="predicted"/>
<keyword evidence="1" id="KW-0813">Transport</keyword>
<sequence>MSTRKKRKVLFCGGETGGDGDGDGEGDDRGGSGLDKQETEAFSRDEGSQISISDGILPSLGVTARSCRRITLRRFIISPFNPRYRLWETFLVFLVFYTAWVCPFEFGFLNRPSPALAITDNVVNGIFAIDIIVTFFVAYLDKATYLLIDNPKQIAWRYAKTWLAFDVVSTIPAEAARKILPTALQSYGYFNMLRLWRLRRVSRLFARLEKDRNYSYTRVRYSKLACVTLFAVHCAACIFYLLAEHYHDPSKTWVGATLGDFKEQSLWVRYVTSIYWSIATLTTTGYGDIHPMNTRERIFDVFFMFFNLGLTSYLLGNMNNLVVHGTARTRKFRDTIQAASSFARRNQLPVRLQDQMLAHLCLRHRTDSEGLQQQETIESLPKAIQSSISHFLFYSLVDQVYLFRGVSNDLLFQLVTEMKAEYFPPKEDVILQNEAPTDLYILVTGAVVVGEAKPGDVIGELGVLCYKPQLFTVRTKRLSQLLRLNRTAFLNLVQANVGDGTIIMNNLLQHLKDLGDPMMEGILTETEQKLARGRMDLPLSLSFAAVRGDDLLLHQLLRRGSDPNELDNNGRTALHIAASKGHEHCVVLLLEYGADPNIKDSEGSVPLWEAILGKHKSVVKVLAENGATISSGDVGRFACTAIEQNNLDFLSDIVHYGGDVTQLTSNGTTALHTAISEGNVEIVKFLVDQGADIDRPDIHGWTARGLADHQGHEDILIMLQTKQETNKPPVFSNPKQQQMPGKHIVKYSSDSSIPPYAPEIVPPVPDIKWSNSHRRRRPNTFHNSLFGIMSAANTVEKDPIEKEPITSASRFESFPNFSSYPPRVTISCPEKGEVAGKLVMLPKSLQELLNAAAQKFGFSPTKILTKEGAEIDDIDLIRDGDHLILISDSASENSRNQLG</sequence>
<organism evidence="1 2">
    <name type="scientific">Melia azedarach</name>
    <name type="common">Chinaberry tree</name>
    <dbReference type="NCBI Taxonomy" id="155640"/>
    <lineage>
        <taxon>Eukaryota</taxon>
        <taxon>Viridiplantae</taxon>
        <taxon>Streptophyta</taxon>
        <taxon>Embryophyta</taxon>
        <taxon>Tracheophyta</taxon>
        <taxon>Spermatophyta</taxon>
        <taxon>Magnoliopsida</taxon>
        <taxon>eudicotyledons</taxon>
        <taxon>Gunneridae</taxon>
        <taxon>Pentapetalae</taxon>
        <taxon>rosids</taxon>
        <taxon>malvids</taxon>
        <taxon>Sapindales</taxon>
        <taxon>Meliaceae</taxon>
        <taxon>Melia</taxon>
    </lineage>
</organism>
<reference evidence="1 2" key="1">
    <citation type="journal article" date="2023" name="Science">
        <title>Complex scaffold remodeling in plant triterpene biosynthesis.</title>
        <authorList>
            <person name="De La Pena R."/>
            <person name="Hodgson H."/>
            <person name="Liu J.C."/>
            <person name="Stephenson M.J."/>
            <person name="Martin A.C."/>
            <person name="Owen C."/>
            <person name="Harkess A."/>
            <person name="Leebens-Mack J."/>
            <person name="Jimenez L.E."/>
            <person name="Osbourn A."/>
            <person name="Sattely E.S."/>
        </authorList>
    </citation>
    <scope>NUCLEOTIDE SEQUENCE [LARGE SCALE GENOMIC DNA]</scope>
    <source>
        <strain evidence="2">cv. JPN11</strain>
        <tissue evidence="1">Leaf</tissue>
    </source>
</reference>
<keyword evidence="2" id="KW-1185">Reference proteome</keyword>
<dbReference type="EMBL" id="CM051403">
    <property type="protein sequence ID" value="KAJ4707940.1"/>
    <property type="molecule type" value="Genomic_DNA"/>
</dbReference>
<keyword evidence="1" id="KW-0406">Ion transport</keyword>
<evidence type="ECO:0000313" key="2">
    <source>
        <dbReference type="Proteomes" id="UP001164539"/>
    </source>
</evidence>
<protein>
    <submittedName>
        <fullName evidence="1">Potassium channel like</fullName>
    </submittedName>
</protein>
<evidence type="ECO:0000313" key="1">
    <source>
        <dbReference type="EMBL" id="KAJ4707940.1"/>
    </source>
</evidence>
<dbReference type="Proteomes" id="UP001164539">
    <property type="component" value="Chromosome 10"/>
</dbReference>